<evidence type="ECO:0000256" key="2">
    <source>
        <dbReference type="SAM" id="SignalP"/>
    </source>
</evidence>
<dbReference type="Gene3D" id="3.40.30.10">
    <property type="entry name" value="Glutaredoxin"/>
    <property type="match status" value="1"/>
</dbReference>
<protein>
    <recommendedName>
        <fullName evidence="5">DUF255 domain-containing protein</fullName>
    </recommendedName>
</protein>
<dbReference type="InterPro" id="IPR006311">
    <property type="entry name" value="TAT_signal"/>
</dbReference>
<gene>
    <name evidence="3" type="ORF">GCM10009663_52960</name>
</gene>
<evidence type="ECO:0000313" key="4">
    <source>
        <dbReference type="Proteomes" id="UP001499987"/>
    </source>
</evidence>
<dbReference type="PROSITE" id="PS51257">
    <property type="entry name" value="PROKAR_LIPOPROTEIN"/>
    <property type="match status" value="1"/>
</dbReference>
<sequence>MSLDRRSLGAVLAALTAAASLAACGPADSSDGAAAAAPVSAAAPAEDLPSPLPSPTSAAPTTASPSASAATPTRSATASASPSTAPTKRVSLAGYNPSANAQKEIDAALALAKSDGRRVLLDFGTNECGVCRAVDGLFAKSRIRSTLDASYHVVKIDLENNRTNMAILGRYDSSHGFSTPVIIVVDAKNTVVTNTNRTGLPKLTETGLDGFLRQWAK</sequence>
<evidence type="ECO:0000313" key="3">
    <source>
        <dbReference type="EMBL" id="GAA1104053.1"/>
    </source>
</evidence>
<keyword evidence="4" id="KW-1185">Reference proteome</keyword>
<feature type="region of interest" description="Disordered" evidence="1">
    <location>
        <begin position="24"/>
        <end position="92"/>
    </location>
</feature>
<comment type="caution">
    <text evidence="3">The sequence shown here is derived from an EMBL/GenBank/DDBJ whole genome shotgun (WGS) entry which is preliminary data.</text>
</comment>
<dbReference type="RefSeq" id="WP_344626191.1">
    <property type="nucleotide sequence ID" value="NZ_BAAALD010000061.1"/>
</dbReference>
<name>A0ABP4EGH3_9ACTN</name>
<feature type="compositionally biased region" description="Low complexity" evidence="1">
    <location>
        <begin position="55"/>
        <end position="87"/>
    </location>
</feature>
<dbReference type="Pfam" id="PF13899">
    <property type="entry name" value="Thioredoxin_7"/>
    <property type="match status" value="1"/>
</dbReference>
<feature type="signal peptide" evidence="2">
    <location>
        <begin position="1"/>
        <end position="22"/>
    </location>
</feature>
<dbReference type="InterPro" id="IPR036249">
    <property type="entry name" value="Thioredoxin-like_sf"/>
</dbReference>
<keyword evidence="2" id="KW-0732">Signal</keyword>
<feature type="compositionally biased region" description="Low complexity" evidence="1">
    <location>
        <begin position="24"/>
        <end position="45"/>
    </location>
</feature>
<evidence type="ECO:0000256" key="1">
    <source>
        <dbReference type="SAM" id="MobiDB-lite"/>
    </source>
</evidence>
<proteinExistence type="predicted"/>
<dbReference type="PROSITE" id="PS51318">
    <property type="entry name" value="TAT"/>
    <property type="match status" value="1"/>
</dbReference>
<evidence type="ECO:0008006" key="5">
    <source>
        <dbReference type="Google" id="ProtNLM"/>
    </source>
</evidence>
<feature type="chain" id="PRO_5045510512" description="DUF255 domain-containing protein" evidence="2">
    <location>
        <begin position="23"/>
        <end position="217"/>
    </location>
</feature>
<dbReference type="EMBL" id="BAAALD010000061">
    <property type="protein sequence ID" value="GAA1104053.1"/>
    <property type="molecule type" value="Genomic_DNA"/>
</dbReference>
<accession>A0ABP4EGH3</accession>
<organism evidence="3 4">
    <name type="scientific">Kitasatospora arboriphila</name>
    <dbReference type="NCBI Taxonomy" id="258052"/>
    <lineage>
        <taxon>Bacteria</taxon>
        <taxon>Bacillati</taxon>
        <taxon>Actinomycetota</taxon>
        <taxon>Actinomycetes</taxon>
        <taxon>Kitasatosporales</taxon>
        <taxon>Streptomycetaceae</taxon>
        <taxon>Kitasatospora</taxon>
    </lineage>
</organism>
<dbReference type="Proteomes" id="UP001499987">
    <property type="component" value="Unassembled WGS sequence"/>
</dbReference>
<reference evidence="4" key="1">
    <citation type="journal article" date="2019" name="Int. J. Syst. Evol. Microbiol.">
        <title>The Global Catalogue of Microorganisms (GCM) 10K type strain sequencing project: providing services to taxonomists for standard genome sequencing and annotation.</title>
        <authorList>
            <consortium name="The Broad Institute Genomics Platform"/>
            <consortium name="The Broad Institute Genome Sequencing Center for Infectious Disease"/>
            <person name="Wu L."/>
            <person name="Ma J."/>
        </authorList>
    </citation>
    <scope>NUCLEOTIDE SEQUENCE [LARGE SCALE GENOMIC DNA]</scope>
    <source>
        <strain evidence="4">JCM 13002</strain>
    </source>
</reference>
<dbReference type="SUPFAM" id="SSF52833">
    <property type="entry name" value="Thioredoxin-like"/>
    <property type="match status" value="1"/>
</dbReference>